<dbReference type="InterPro" id="IPR011992">
    <property type="entry name" value="EF-hand-dom_pair"/>
</dbReference>
<reference evidence="2 3" key="1">
    <citation type="submission" date="2017-08" db="EMBL/GenBank/DDBJ databases">
        <title>Complete Genome Sequence of Bacillus kochii Oregon-R-modENCODE STRAIN BDGP4, isolated from Drosophila melanogaster gut.</title>
        <authorList>
            <person name="Wan K.H."/>
            <person name="Yu C."/>
            <person name="Park S."/>
            <person name="Hammonds A.S."/>
            <person name="Booth B.W."/>
            <person name="Celniker S.E."/>
        </authorList>
    </citation>
    <scope>NUCLEOTIDE SEQUENCE [LARGE SCALE GENOMIC DNA]</scope>
    <source>
        <strain evidence="2 3">BDGP4</strain>
    </source>
</reference>
<evidence type="ECO:0000313" key="2">
    <source>
        <dbReference type="EMBL" id="ASV69296.1"/>
    </source>
</evidence>
<dbReference type="SUPFAM" id="SSF47473">
    <property type="entry name" value="EF-hand"/>
    <property type="match status" value="1"/>
</dbReference>
<dbReference type="KEGG" id="bko:CKF48_19460"/>
<dbReference type="OrthoDB" id="2421008at2"/>
<dbReference type="RefSeq" id="WP_095372859.1">
    <property type="nucleotide sequence ID" value="NZ_CP022983.1"/>
</dbReference>
<evidence type="ECO:0000259" key="1">
    <source>
        <dbReference type="Pfam" id="PF14266"/>
    </source>
</evidence>
<gene>
    <name evidence="2" type="ORF">CKF48_19460</name>
</gene>
<dbReference type="AlphaFoldDB" id="A0A248TM71"/>
<feature type="domain" description="Putative component of 'biosynthetic module'" evidence="1">
    <location>
        <begin position="21"/>
        <end position="272"/>
    </location>
</feature>
<feature type="domain" description="Putative component of 'biosynthetic module'" evidence="1">
    <location>
        <begin position="295"/>
        <end position="513"/>
    </location>
</feature>
<evidence type="ECO:0000313" key="3">
    <source>
        <dbReference type="Proteomes" id="UP000215137"/>
    </source>
</evidence>
<dbReference type="EMBL" id="CP022983">
    <property type="protein sequence ID" value="ASV69296.1"/>
    <property type="molecule type" value="Genomic_DNA"/>
</dbReference>
<name>A0A248TM71_9BACI</name>
<dbReference type="Proteomes" id="UP000215137">
    <property type="component" value="Chromosome"/>
</dbReference>
<dbReference type="InterPro" id="IPR025647">
    <property type="entry name" value="YceG_bac"/>
</dbReference>
<sequence length="543" mass="63560">MNVTHSHVKNIRMAVTYEGYKEALKTPLNERPMYEVANRTLTYNQIFLRLLGVPLDEDAYYNELFDLANDPTIDISVIGEDYLDKSMNNEHFKSIQKVINIHRDQQLSINRFVAFLDGEGLLLRSELPAIQRKIREALMETLQLFSDKEEGGLKHNDLRRILTDLIKWSHNHLGESLTNADLTVKLPKFIWYGPYKKTHAYFIYYLLSLGCDVIYISPSGEDAFASFQLDWANTPVHHFQNKNEAEPFPTEKRRRKSTVAYRASKEIESILNQDGSGIFKPWQLREYLPASLTLKTTYDELFLLVKEKAMIRPNFDVADKVVKIPHVFAKIQGVSRDRKEYWERLHTLEENDHSYLIRSFPFSKGVSSDYRYHYRNALDQDGLVDPDKVMNAHFWTYKHLPNGLQQGIAYAIRKICEKSLLKKQANESEEDLKVYIFAQSMQLQGKMLQLIQRFDYSQDVPKLILFNNELNGLMSRHDAVLLLLMNQFGVDITVYNPAGHNDIENYIDERLYDVHWLEDVIFELEYKEPSFIKSALTKFFKKL</sequence>
<keyword evidence="3" id="KW-1185">Reference proteome</keyword>
<accession>A0A248TM71</accession>
<protein>
    <recommendedName>
        <fullName evidence="1">Putative component of 'biosynthetic module' domain-containing protein</fullName>
    </recommendedName>
</protein>
<organism evidence="2 3">
    <name type="scientific">Cytobacillus kochii</name>
    <dbReference type="NCBI Taxonomy" id="859143"/>
    <lineage>
        <taxon>Bacteria</taxon>
        <taxon>Bacillati</taxon>
        <taxon>Bacillota</taxon>
        <taxon>Bacilli</taxon>
        <taxon>Bacillales</taxon>
        <taxon>Bacillaceae</taxon>
        <taxon>Cytobacillus</taxon>
    </lineage>
</organism>
<dbReference type="Pfam" id="PF14266">
    <property type="entry name" value="YceG_bac"/>
    <property type="match status" value="2"/>
</dbReference>
<proteinExistence type="predicted"/>